<dbReference type="WBParaSite" id="PS1159_v2.g484.t1">
    <property type="protein sequence ID" value="PS1159_v2.g484.t1"/>
    <property type="gene ID" value="PS1159_v2.g484"/>
</dbReference>
<organism evidence="1 2">
    <name type="scientific">Panagrolaimus sp. PS1159</name>
    <dbReference type="NCBI Taxonomy" id="55785"/>
    <lineage>
        <taxon>Eukaryota</taxon>
        <taxon>Metazoa</taxon>
        <taxon>Ecdysozoa</taxon>
        <taxon>Nematoda</taxon>
        <taxon>Chromadorea</taxon>
        <taxon>Rhabditida</taxon>
        <taxon>Tylenchina</taxon>
        <taxon>Panagrolaimomorpha</taxon>
        <taxon>Panagrolaimoidea</taxon>
        <taxon>Panagrolaimidae</taxon>
        <taxon>Panagrolaimus</taxon>
    </lineage>
</organism>
<dbReference type="Proteomes" id="UP000887580">
    <property type="component" value="Unplaced"/>
</dbReference>
<protein>
    <submittedName>
        <fullName evidence="2">Uncharacterized protein</fullName>
    </submittedName>
</protein>
<reference evidence="2" key="1">
    <citation type="submission" date="2022-11" db="UniProtKB">
        <authorList>
            <consortium name="WormBaseParasite"/>
        </authorList>
    </citation>
    <scope>IDENTIFICATION</scope>
</reference>
<evidence type="ECO:0000313" key="1">
    <source>
        <dbReference type="Proteomes" id="UP000887580"/>
    </source>
</evidence>
<evidence type="ECO:0000313" key="2">
    <source>
        <dbReference type="WBParaSite" id="PS1159_v2.g484.t1"/>
    </source>
</evidence>
<name>A0AC35GGM3_9BILA</name>
<sequence>MLPTRLDILESNVQFLTKYVEKRQRQNSLLSKNSTIDETADETNSIHPHFLQRSDQKFNPHTNFFDAYGRFKRYKEKVEMPRLSISENNEDLAFV</sequence>
<proteinExistence type="predicted"/>
<accession>A0AC35GGM3</accession>